<proteinExistence type="predicted"/>
<feature type="signal peptide" evidence="5">
    <location>
        <begin position="1"/>
        <end position="21"/>
    </location>
</feature>
<evidence type="ECO:0000256" key="5">
    <source>
        <dbReference type="SAM" id="SignalP"/>
    </source>
</evidence>
<evidence type="ECO:0000256" key="2">
    <source>
        <dbReference type="ARBA" id="ARBA00022801"/>
    </source>
</evidence>
<sequence length="280" mass="30949">MALFPLFLLAAVLFHVGNCGAHDLNKVKILTHLEVKLYHIHPMFDAENFLNDIMLLQLKTPLKWAKNINCITVPKKTKEEVKPKQVCSIAGWGKQSKNGKSSDRLMEVNVTVLDAKVCKMAWSEPFPVSSLVCTSGHGGFLELSEKVKKGVEVLEFSSKHKPVQYNSKCQVAGWGKTETQNMTNDLLVTNVSTVNFTLCKKEWNKVNIKLPPNVLCAGGYKTRSGACQGDSGGPLVCGGLAVGIVSFNYKGDCNYPNVPNVYTEISVYSDWIKRVIKEDP</sequence>
<accession>A0A556TS07</accession>
<dbReference type="CDD" id="cd00190">
    <property type="entry name" value="Tryp_SPc"/>
    <property type="match status" value="1"/>
</dbReference>
<dbReference type="SUPFAM" id="SSF50494">
    <property type="entry name" value="Trypsin-like serine proteases"/>
    <property type="match status" value="2"/>
</dbReference>
<dbReference type="InterPro" id="IPR009003">
    <property type="entry name" value="Peptidase_S1_PA"/>
</dbReference>
<dbReference type="GO" id="GO:0006508">
    <property type="term" value="P:proteolysis"/>
    <property type="evidence" value="ECO:0007669"/>
    <property type="project" value="UniProtKB-KW"/>
</dbReference>
<gene>
    <name evidence="7" type="ORF">Baya_3232</name>
</gene>
<feature type="domain" description="Peptidase S1" evidence="6">
    <location>
        <begin position="20"/>
        <end position="277"/>
    </location>
</feature>
<keyword evidence="8" id="KW-1185">Reference proteome</keyword>
<keyword evidence="3" id="KW-0720">Serine protease</keyword>
<dbReference type="PANTHER" id="PTHR24271:SF87">
    <property type="entry name" value="ARGININE ESTERASE-LIKE-RELATED"/>
    <property type="match status" value="1"/>
</dbReference>
<keyword evidence="1 7" id="KW-0645">Protease</keyword>
<dbReference type="GO" id="GO:0004252">
    <property type="term" value="F:serine-type endopeptidase activity"/>
    <property type="evidence" value="ECO:0007669"/>
    <property type="project" value="InterPro"/>
</dbReference>
<evidence type="ECO:0000256" key="1">
    <source>
        <dbReference type="ARBA" id="ARBA00022670"/>
    </source>
</evidence>
<keyword evidence="5" id="KW-0732">Signal</keyword>
<dbReference type="AlphaFoldDB" id="A0A556TS07"/>
<keyword evidence="2" id="KW-0378">Hydrolase</keyword>
<dbReference type="PANTHER" id="PTHR24271">
    <property type="entry name" value="KALLIKREIN-RELATED"/>
    <property type="match status" value="1"/>
</dbReference>
<evidence type="ECO:0000313" key="8">
    <source>
        <dbReference type="Proteomes" id="UP000319801"/>
    </source>
</evidence>
<dbReference type="Proteomes" id="UP000319801">
    <property type="component" value="Unassembled WGS sequence"/>
</dbReference>
<evidence type="ECO:0000256" key="3">
    <source>
        <dbReference type="ARBA" id="ARBA00022825"/>
    </source>
</evidence>
<name>A0A556TS07_BAGYA</name>
<dbReference type="SMART" id="SM00020">
    <property type="entry name" value="Tryp_SPc"/>
    <property type="match status" value="1"/>
</dbReference>
<protein>
    <submittedName>
        <fullName evidence="7">Snake venom serine protease 3</fullName>
    </submittedName>
</protein>
<dbReference type="EMBL" id="VCAZ01000015">
    <property type="protein sequence ID" value="TSK53672.1"/>
    <property type="molecule type" value="Genomic_DNA"/>
</dbReference>
<feature type="chain" id="PRO_5022162300" evidence="5">
    <location>
        <begin position="22"/>
        <end position="280"/>
    </location>
</feature>
<comment type="caution">
    <text evidence="7">The sequence shown here is derived from an EMBL/GenBank/DDBJ whole genome shotgun (WGS) entry which is preliminary data.</text>
</comment>
<keyword evidence="4" id="KW-1015">Disulfide bond</keyword>
<dbReference type="InterPro" id="IPR001254">
    <property type="entry name" value="Trypsin_dom"/>
</dbReference>
<dbReference type="InterPro" id="IPR033116">
    <property type="entry name" value="TRYPSIN_SER"/>
</dbReference>
<evidence type="ECO:0000256" key="4">
    <source>
        <dbReference type="ARBA" id="ARBA00023157"/>
    </source>
</evidence>
<dbReference type="InterPro" id="IPR043504">
    <property type="entry name" value="Peptidase_S1_PA_chymotrypsin"/>
</dbReference>
<dbReference type="PROSITE" id="PS00135">
    <property type="entry name" value="TRYPSIN_SER"/>
    <property type="match status" value="1"/>
</dbReference>
<dbReference type="PROSITE" id="PS50240">
    <property type="entry name" value="TRYPSIN_DOM"/>
    <property type="match status" value="1"/>
</dbReference>
<organism evidence="7 8">
    <name type="scientific">Bagarius yarrelli</name>
    <name type="common">Goonch</name>
    <name type="synonym">Bagrus yarrelli</name>
    <dbReference type="NCBI Taxonomy" id="175774"/>
    <lineage>
        <taxon>Eukaryota</taxon>
        <taxon>Metazoa</taxon>
        <taxon>Chordata</taxon>
        <taxon>Craniata</taxon>
        <taxon>Vertebrata</taxon>
        <taxon>Euteleostomi</taxon>
        <taxon>Actinopterygii</taxon>
        <taxon>Neopterygii</taxon>
        <taxon>Teleostei</taxon>
        <taxon>Ostariophysi</taxon>
        <taxon>Siluriformes</taxon>
        <taxon>Sisoridae</taxon>
        <taxon>Sisorinae</taxon>
        <taxon>Bagarius</taxon>
    </lineage>
</organism>
<dbReference type="OrthoDB" id="8440449at2759"/>
<dbReference type="Gene3D" id="2.40.10.10">
    <property type="entry name" value="Trypsin-like serine proteases"/>
    <property type="match status" value="3"/>
</dbReference>
<reference evidence="7 8" key="1">
    <citation type="journal article" date="2019" name="Genome Biol. Evol.">
        <title>Whole-Genome Sequencing of the Giant Devil Catfish, Bagarius yarrelli.</title>
        <authorList>
            <person name="Jiang W."/>
            <person name="Lv Y."/>
            <person name="Cheng L."/>
            <person name="Yang K."/>
            <person name="Chao B."/>
            <person name="Wang X."/>
            <person name="Li Y."/>
            <person name="Pan X."/>
            <person name="You X."/>
            <person name="Zhang Y."/>
            <person name="Yang J."/>
            <person name="Li J."/>
            <person name="Zhang X."/>
            <person name="Liu S."/>
            <person name="Sun C."/>
            <person name="Yang J."/>
            <person name="Shi Q."/>
        </authorList>
    </citation>
    <scope>NUCLEOTIDE SEQUENCE [LARGE SCALE GENOMIC DNA]</scope>
    <source>
        <strain evidence="7">JWS20170419001</strain>
        <tissue evidence="7">Muscle</tissue>
    </source>
</reference>
<dbReference type="Pfam" id="PF00089">
    <property type="entry name" value="Trypsin"/>
    <property type="match status" value="2"/>
</dbReference>
<evidence type="ECO:0000259" key="6">
    <source>
        <dbReference type="PROSITE" id="PS50240"/>
    </source>
</evidence>
<evidence type="ECO:0000313" key="7">
    <source>
        <dbReference type="EMBL" id="TSK53672.1"/>
    </source>
</evidence>
<dbReference type="FunFam" id="2.40.10.10:FF:000036">
    <property type="entry name" value="Trypsin beta"/>
    <property type="match status" value="1"/>
</dbReference>